<gene>
    <name evidence="1" type="ORF">BU14_0445s0013</name>
</gene>
<name>A0A1X6NUP4_PORUM</name>
<evidence type="ECO:0000313" key="1">
    <source>
        <dbReference type="EMBL" id="OSX72331.1"/>
    </source>
</evidence>
<sequence>MPVERLHVYADAACVRASSHASATDALRRQLQGVPAAVREPLVAKALVPGVSVTKSEENTAFGVETAGTASSYMAFYATQFEAAGVALPESYSTCVLVSGVDLRVGEDVAEWETVERPVQVGTRPCQCLVGGWGCAACPEMAKEVTRRPVLARHALSLDLQMKLHRWMVRQAVDRARALGTHEPGAGAAAALRHPAAFLAATTGAWGGPRRATYLGGTSLRGVPAVGEAAAGGDGGGGGGALGGRAAPTPTRLGAAARRTFDGARGRRCSPQKTRTRSAPRFCFF</sequence>
<evidence type="ECO:0000313" key="2">
    <source>
        <dbReference type="Proteomes" id="UP000218209"/>
    </source>
</evidence>
<protein>
    <submittedName>
        <fullName evidence="1">Uncharacterized protein</fullName>
    </submittedName>
</protein>
<dbReference type="AlphaFoldDB" id="A0A1X6NUP4"/>
<organism evidence="1 2">
    <name type="scientific">Porphyra umbilicalis</name>
    <name type="common">Purple laver</name>
    <name type="synonym">Red alga</name>
    <dbReference type="NCBI Taxonomy" id="2786"/>
    <lineage>
        <taxon>Eukaryota</taxon>
        <taxon>Rhodophyta</taxon>
        <taxon>Bangiophyceae</taxon>
        <taxon>Bangiales</taxon>
        <taxon>Bangiaceae</taxon>
        <taxon>Porphyra</taxon>
    </lineage>
</organism>
<dbReference type="OrthoDB" id="10628221at2759"/>
<reference evidence="1 2" key="1">
    <citation type="submission" date="2017-03" db="EMBL/GenBank/DDBJ databases">
        <title>WGS assembly of Porphyra umbilicalis.</title>
        <authorList>
            <person name="Brawley S.H."/>
            <person name="Blouin N.A."/>
            <person name="Ficko-Blean E."/>
            <person name="Wheeler G.L."/>
            <person name="Lohr M."/>
            <person name="Goodson H.V."/>
            <person name="Jenkins J.W."/>
            <person name="Blaby-Haas C.E."/>
            <person name="Helliwell K.E."/>
            <person name="Chan C."/>
            <person name="Marriage T."/>
            <person name="Bhattacharya D."/>
            <person name="Klein A.S."/>
            <person name="Badis Y."/>
            <person name="Brodie J."/>
            <person name="Cao Y."/>
            <person name="Collen J."/>
            <person name="Dittami S.M."/>
            <person name="Gachon C.M."/>
            <person name="Green B.R."/>
            <person name="Karpowicz S."/>
            <person name="Kim J.W."/>
            <person name="Kudahl U."/>
            <person name="Lin S."/>
            <person name="Michel G."/>
            <person name="Mittag M."/>
            <person name="Olson B.J."/>
            <person name="Pangilinan J."/>
            <person name="Peng Y."/>
            <person name="Qiu H."/>
            <person name="Shu S."/>
            <person name="Singer J.T."/>
            <person name="Smith A.G."/>
            <person name="Sprecher B.N."/>
            <person name="Wagner V."/>
            <person name="Wang W."/>
            <person name="Wang Z.-Y."/>
            <person name="Yan J."/>
            <person name="Yarish C."/>
            <person name="Zoeuner-Riek S."/>
            <person name="Zhuang Y."/>
            <person name="Zou Y."/>
            <person name="Lindquist E.A."/>
            <person name="Grimwood J."/>
            <person name="Barry K."/>
            <person name="Rokhsar D.S."/>
            <person name="Schmutz J."/>
            <person name="Stiller J.W."/>
            <person name="Grossman A.R."/>
            <person name="Prochnik S.E."/>
        </authorList>
    </citation>
    <scope>NUCLEOTIDE SEQUENCE [LARGE SCALE GENOMIC DNA]</scope>
    <source>
        <strain evidence="1">4086291</strain>
    </source>
</reference>
<accession>A0A1X6NUP4</accession>
<dbReference type="EMBL" id="KV919068">
    <property type="protein sequence ID" value="OSX72331.1"/>
    <property type="molecule type" value="Genomic_DNA"/>
</dbReference>
<dbReference type="Proteomes" id="UP000218209">
    <property type="component" value="Unassembled WGS sequence"/>
</dbReference>
<keyword evidence="2" id="KW-1185">Reference proteome</keyword>
<proteinExistence type="predicted"/>